<dbReference type="EnsemblPlants" id="QL03p039521:mrna">
    <property type="protein sequence ID" value="QL03p039521:mrna:CDS:1"/>
    <property type="gene ID" value="QL03p039521"/>
</dbReference>
<comment type="function">
    <text evidence="4">Dirigent proteins impart stereoselectivity on the phenoxy radical-coupling reaction, yielding optically active lignans from two molecules of coniferyl alcohol in the biosynthesis of lignans, flavonolignans, and alkaloids and thus plays a central role in plant secondary metabolism.</text>
</comment>
<dbReference type="InParanoid" id="A0A7N2L7V9"/>
<name>A0A7N2L7V9_QUELO</name>
<comment type="similarity">
    <text evidence="1 4">Belongs to the plant dirigent protein family.</text>
</comment>
<reference evidence="5" key="2">
    <citation type="submission" date="2021-01" db="UniProtKB">
        <authorList>
            <consortium name="EnsemblPlants"/>
        </authorList>
    </citation>
    <scope>IDENTIFICATION</scope>
</reference>
<feature type="chain" id="PRO_5029942772" description="Dirigent protein" evidence="4">
    <location>
        <begin position="27"/>
        <end position="193"/>
    </location>
</feature>
<dbReference type="InterPro" id="IPR044859">
    <property type="entry name" value="Allene_oxi_cyc_Dirigent"/>
</dbReference>
<keyword evidence="6" id="KW-1185">Reference proteome</keyword>
<comment type="subcellular location">
    <subcellularLocation>
        <location evidence="4">Secreted</location>
        <location evidence="4">Extracellular space</location>
        <location evidence="4">Apoplast</location>
    </subcellularLocation>
</comment>
<evidence type="ECO:0000256" key="4">
    <source>
        <dbReference type="RuleBase" id="RU363099"/>
    </source>
</evidence>
<evidence type="ECO:0000313" key="5">
    <source>
        <dbReference type="EnsemblPlants" id="QL03p039521:mrna:CDS:1"/>
    </source>
</evidence>
<accession>A0A7N2L7V9</accession>
<evidence type="ECO:0000256" key="2">
    <source>
        <dbReference type="ARBA" id="ARBA00011738"/>
    </source>
</evidence>
<dbReference type="Gramene" id="QL03p039521:mrna">
    <property type="protein sequence ID" value="QL03p039521:mrna:CDS:1"/>
    <property type="gene ID" value="QL03p039521"/>
</dbReference>
<protein>
    <recommendedName>
        <fullName evidence="4">Dirigent protein</fullName>
    </recommendedName>
</protein>
<dbReference type="FunCoup" id="A0A7N2L7V9">
    <property type="interactions" value="271"/>
</dbReference>
<sequence length="193" mass="21078">MAKNKTLTFLFILFTIFSISTLTTTATKNHGFARVLSPPKLGLKRQKLSHLHFYFHDIVTGKNATAVRVAEAPVTKTSPTAFGAVNVMDDPLTLKPELSSERVGSAQGIYAAASQSEVGLLMDLNFVFTTGKFNGSTISLIGRNSVFSNIREFPIVGGSGLFRFARGYAQAHTYSLEPTGDAVVEYNVYVFHY</sequence>
<dbReference type="OMA" id="ENFRRTH"/>
<proteinExistence type="inferred from homology"/>
<dbReference type="AlphaFoldDB" id="A0A7N2L7V9"/>
<evidence type="ECO:0000256" key="1">
    <source>
        <dbReference type="ARBA" id="ARBA00010746"/>
    </source>
</evidence>
<keyword evidence="4" id="KW-0732">Signal</keyword>
<feature type="signal peptide" evidence="4">
    <location>
        <begin position="1"/>
        <end position="26"/>
    </location>
</feature>
<keyword evidence="4" id="KW-0052">Apoplast</keyword>
<dbReference type="GO" id="GO:0009699">
    <property type="term" value="P:phenylpropanoid biosynthetic process"/>
    <property type="evidence" value="ECO:0007669"/>
    <property type="project" value="UniProtKB-ARBA"/>
</dbReference>
<evidence type="ECO:0000256" key="3">
    <source>
        <dbReference type="ARBA" id="ARBA00022525"/>
    </source>
</evidence>
<dbReference type="OrthoDB" id="1864232at2759"/>
<gene>
    <name evidence="5" type="primary">LOC115978933</name>
</gene>
<dbReference type="Pfam" id="PF03018">
    <property type="entry name" value="Dirigent"/>
    <property type="match status" value="1"/>
</dbReference>
<comment type="subunit">
    <text evidence="2 4">Homodimer.</text>
</comment>
<evidence type="ECO:0000313" key="6">
    <source>
        <dbReference type="Proteomes" id="UP000594261"/>
    </source>
</evidence>
<keyword evidence="3 4" id="KW-0964">Secreted</keyword>
<dbReference type="KEGG" id="qlo:115978933"/>
<dbReference type="InterPro" id="IPR004265">
    <property type="entry name" value="Dirigent"/>
</dbReference>
<dbReference type="PANTHER" id="PTHR21495">
    <property type="entry name" value="NUCLEOPORIN-RELATED"/>
    <property type="match status" value="1"/>
</dbReference>
<dbReference type="GeneID" id="115978933"/>
<dbReference type="RefSeq" id="XP_030956718.1">
    <property type="nucleotide sequence ID" value="XM_031100858.1"/>
</dbReference>
<dbReference type="EMBL" id="LRBV02000003">
    <property type="status" value="NOT_ANNOTATED_CDS"/>
    <property type="molecule type" value="Genomic_DNA"/>
</dbReference>
<dbReference type="GO" id="GO:0048046">
    <property type="term" value="C:apoplast"/>
    <property type="evidence" value="ECO:0007669"/>
    <property type="project" value="UniProtKB-SubCell"/>
</dbReference>
<organism evidence="5 6">
    <name type="scientific">Quercus lobata</name>
    <name type="common">Valley oak</name>
    <dbReference type="NCBI Taxonomy" id="97700"/>
    <lineage>
        <taxon>Eukaryota</taxon>
        <taxon>Viridiplantae</taxon>
        <taxon>Streptophyta</taxon>
        <taxon>Embryophyta</taxon>
        <taxon>Tracheophyta</taxon>
        <taxon>Spermatophyta</taxon>
        <taxon>Magnoliopsida</taxon>
        <taxon>eudicotyledons</taxon>
        <taxon>Gunneridae</taxon>
        <taxon>Pentapetalae</taxon>
        <taxon>rosids</taxon>
        <taxon>fabids</taxon>
        <taxon>Fagales</taxon>
        <taxon>Fagaceae</taxon>
        <taxon>Quercus</taxon>
    </lineage>
</organism>
<dbReference type="Proteomes" id="UP000594261">
    <property type="component" value="Chromosome 3"/>
</dbReference>
<dbReference type="Gene3D" id="2.40.480.10">
    <property type="entry name" value="Allene oxide cyclase-like"/>
    <property type="match status" value="1"/>
</dbReference>
<reference evidence="5 6" key="1">
    <citation type="journal article" date="2016" name="G3 (Bethesda)">
        <title>First Draft Assembly and Annotation of the Genome of a California Endemic Oak Quercus lobata Nee (Fagaceae).</title>
        <authorList>
            <person name="Sork V.L."/>
            <person name="Fitz-Gibbon S.T."/>
            <person name="Puiu D."/>
            <person name="Crepeau M."/>
            <person name="Gugger P.F."/>
            <person name="Sherman R."/>
            <person name="Stevens K."/>
            <person name="Langley C.H."/>
            <person name="Pellegrini M."/>
            <person name="Salzberg S.L."/>
        </authorList>
    </citation>
    <scope>NUCLEOTIDE SEQUENCE [LARGE SCALE GENOMIC DNA]</scope>
    <source>
        <strain evidence="5 6">cv. SW786</strain>
    </source>
</reference>